<reference evidence="2" key="1">
    <citation type="journal article" date="2020" name="Nat. Commun.">
        <title>Large-scale genome sequencing of mycorrhizal fungi provides insights into the early evolution of symbiotic traits.</title>
        <authorList>
            <person name="Miyauchi S."/>
            <person name="Kiss E."/>
            <person name="Kuo A."/>
            <person name="Drula E."/>
            <person name="Kohler A."/>
            <person name="Sanchez-Garcia M."/>
            <person name="Morin E."/>
            <person name="Andreopoulos B."/>
            <person name="Barry K.W."/>
            <person name="Bonito G."/>
            <person name="Buee M."/>
            <person name="Carver A."/>
            <person name="Chen C."/>
            <person name="Cichocki N."/>
            <person name="Clum A."/>
            <person name="Culley D."/>
            <person name="Crous P.W."/>
            <person name="Fauchery L."/>
            <person name="Girlanda M."/>
            <person name="Hayes R.D."/>
            <person name="Keri Z."/>
            <person name="LaButti K."/>
            <person name="Lipzen A."/>
            <person name="Lombard V."/>
            <person name="Magnuson J."/>
            <person name="Maillard F."/>
            <person name="Murat C."/>
            <person name="Nolan M."/>
            <person name="Ohm R.A."/>
            <person name="Pangilinan J."/>
            <person name="Pereira M.F."/>
            <person name="Perotto S."/>
            <person name="Peter M."/>
            <person name="Pfister S."/>
            <person name="Riley R."/>
            <person name="Sitrit Y."/>
            <person name="Stielow J.B."/>
            <person name="Szollosi G."/>
            <person name="Zifcakova L."/>
            <person name="Stursova M."/>
            <person name="Spatafora J.W."/>
            <person name="Tedersoo L."/>
            <person name="Vaario L.M."/>
            <person name="Yamada A."/>
            <person name="Yan M."/>
            <person name="Wang P."/>
            <person name="Xu J."/>
            <person name="Bruns T."/>
            <person name="Baldrian P."/>
            <person name="Vilgalys R."/>
            <person name="Dunand C."/>
            <person name="Henrissat B."/>
            <person name="Grigoriev I.V."/>
            <person name="Hibbett D."/>
            <person name="Nagy L.G."/>
            <person name="Martin F.M."/>
        </authorList>
    </citation>
    <scope>NUCLEOTIDE SEQUENCE</scope>
    <source>
        <strain evidence="2">UH-Tt-Lm1</strain>
    </source>
</reference>
<reference evidence="2" key="2">
    <citation type="submission" date="2020-11" db="EMBL/GenBank/DDBJ databases">
        <authorList>
            <consortium name="DOE Joint Genome Institute"/>
            <person name="Kuo A."/>
            <person name="Miyauchi S."/>
            <person name="Kiss E."/>
            <person name="Drula E."/>
            <person name="Kohler A."/>
            <person name="Sanchez-Garcia M."/>
            <person name="Andreopoulos B."/>
            <person name="Barry K.W."/>
            <person name="Bonito G."/>
            <person name="Buee M."/>
            <person name="Carver A."/>
            <person name="Chen C."/>
            <person name="Cichocki N."/>
            <person name="Clum A."/>
            <person name="Culley D."/>
            <person name="Crous P.W."/>
            <person name="Fauchery L."/>
            <person name="Girlanda M."/>
            <person name="Hayes R."/>
            <person name="Keri Z."/>
            <person name="Labutti K."/>
            <person name="Lipzen A."/>
            <person name="Lombard V."/>
            <person name="Magnuson J."/>
            <person name="Maillard F."/>
            <person name="Morin E."/>
            <person name="Murat C."/>
            <person name="Nolan M."/>
            <person name="Ohm R."/>
            <person name="Pangilinan J."/>
            <person name="Pereira M."/>
            <person name="Perotto S."/>
            <person name="Peter M."/>
            <person name="Riley R."/>
            <person name="Sitrit Y."/>
            <person name="Stielow B."/>
            <person name="Szollosi G."/>
            <person name="Zifcakova L."/>
            <person name="Stursova M."/>
            <person name="Spatafora J.W."/>
            <person name="Tedersoo L."/>
            <person name="Vaario L.-M."/>
            <person name="Yamada A."/>
            <person name="Yan M."/>
            <person name="Wang P."/>
            <person name="Xu J."/>
            <person name="Bruns T."/>
            <person name="Baldrian P."/>
            <person name="Vilgalys R."/>
            <person name="Henrissat B."/>
            <person name="Grigoriev I.V."/>
            <person name="Hibbett D."/>
            <person name="Nagy L.G."/>
            <person name="Martin F.M."/>
        </authorList>
    </citation>
    <scope>NUCLEOTIDE SEQUENCE</scope>
    <source>
        <strain evidence="2">UH-Tt-Lm1</strain>
    </source>
</reference>
<proteinExistence type="predicted"/>
<protein>
    <submittedName>
        <fullName evidence="2">Uncharacterized protein</fullName>
    </submittedName>
</protein>
<name>A0A9P6L8P8_9AGAM</name>
<evidence type="ECO:0000313" key="2">
    <source>
        <dbReference type="EMBL" id="KAF9788254.1"/>
    </source>
</evidence>
<evidence type="ECO:0000256" key="1">
    <source>
        <dbReference type="SAM" id="MobiDB-lite"/>
    </source>
</evidence>
<keyword evidence="3" id="KW-1185">Reference proteome</keyword>
<sequence length="292" mass="32065">MLARKCRVRPVSKRAFTTPRFFSLNRDRKRSESISDAEWEVRTGRAITVLTETLPHFFSTGLVLSIDKSKLPDIMDASLHSTRNGTGVRSVVEGVGSLITGRARTELVHDSEADELETHGDNEPIYSSKIQLFYTPKGFERSLHIQGAPLYITSSVFVRHTLNALYSDLKVDLLNARTTPSPPSSSSTSPSSLGKARDRSLSMRIGVSGLARVSGAKTEWEVDYTYNFSPATGLILIHTINSIHPAPHESVYEAFRLGFGRLGLGFNPQPGADAQGTICRGSTPRKVNDMDS</sequence>
<evidence type="ECO:0000313" key="3">
    <source>
        <dbReference type="Proteomes" id="UP000736335"/>
    </source>
</evidence>
<dbReference type="Proteomes" id="UP000736335">
    <property type="component" value="Unassembled WGS sequence"/>
</dbReference>
<dbReference type="OrthoDB" id="1099063at2759"/>
<dbReference type="AlphaFoldDB" id="A0A9P6L8P8"/>
<organism evidence="2 3">
    <name type="scientific">Thelephora terrestris</name>
    <dbReference type="NCBI Taxonomy" id="56493"/>
    <lineage>
        <taxon>Eukaryota</taxon>
        <taxon>Fungi</taxon>
        <taxon>Dikarya</taxon>
        <taxon>Basidiomycota</taxon>
        <taxon>Agaricomycotina</taxon>
        <taxon>Agaricomycetes</taxon>
        <taxon>Thelephorales</taxon>
        <taxon>Thelephoraceae</taxon>
        <taxon>Thelephora</taxon>
    </lineage>
</organism>
<gene>
    <name evidence="2" type="ORF">BJ322DRAFT_1106266</name>
</gene>
<dbReference type="EMBL" id="WIUZ02000004">
    <property type="protein sequence ID" value="KAF9788254.1"/>
    <property type="molecule type" value="Genomic_DNA"/>
</dbReference>
<accession>A0A9P6L8P8</accession>
<comment type="caution">
    <text evidence="2">The sequence shown here is derived from an EMBL/GenBank/DDBJ whole genome shotgun (WGS) entry which is preliminary data.</text>
</comment>
<feature type="region of interest" description="Disordered" evidence="1">
    <location>
        <begin position="177"/>
        <end position="198"/>
    </location>
</feature>